<dbReference type="SUPFAM" id="SSF51735">
    <property type="entry name" value="NAD(P)-binding Rossmann-fold domains"/>
    <property type="match status" value="1"/>
</dbReference>
<proteinExistence type="inferred from homology"/>
<reference evidence="4" key="2">
    <citation type="journal article" date="2023" name="IMA Fungus">
        <title>Comparative genomic study of the Penicillium genus elucidates a diverse pangenome and 15 lateral gene transfer events.</title>
        <authorList>
            <person name="Petersen C."/>
            <person name="Sorensen T."/>
            <person name="Nielsen M.R."/>
            <person name="Sondergaard T.E."/>
            <person name="Sorensen J.L."/>
            <person name="Fitzpatrick D.A."/>
            <person name="Frisvad J.C."/>
            <person name="Nielsen K.L."/>
        </authorList>
    </citation>
    <scope>NUCLEOTIDE SEQUENCE</scope>
    <source>
        <strain evidence="4">IBT 30069</strain>
    </source>
</reference>
<dbReference type="OrthoDB" id="2735536at2759"/>
<comment type="caution">
    <text evidence="4">The sequence shown here is derived from an EMBL/GenBank/DDBJ whole genome shotgun (WGS) entry which is preliminary data.</text>
</comment>
<dbReference type="GO" id="GO:0016616">
    <property type="term" value="F:oxidoreductase activity, acting on the CH-OH group of donors, NAD or NADP as acceptor"/>
    <property type="evidence" value="ECO:0007669"/>
    <property type="project" value="TreeGrafter"/>
</dbReference>
<dbReference type="AlphaFoldDB" id="A0A9W9KSW4"/>
<evidence type="ECO:0000313" key="5">
    <source>
        <dbReference type="Proteomes" id="UP001149165"/>
    </source>
</evidence>
<dbReference type="PANTHER" id="PTHR10366:SF562">
    <property type="entry name" value="ALDEHYDE REDUCTASE II (AFU_ORTHOLOGUE AFUA_1G11360)"/>
    <property type="match status" value="1"/>
</dbReference>
<keyword evidence="1" id="KW-0560">Oxidoreductase</keyword>
<keyword evidence="5" id="KW-1185">Reference proteome</keyword>
<dbReference type="EMBL" id="JAPQKH010000001">
    <property type="protein sequence ID" value="KAJ5116671.1"/>
    <property type="molecule type" value="Genomic_DNA"/>
</dbReference>
<comment type="similarity">
    <text evidence="2">Belongs to the NAD(P)-dependent epimerase/dehydratase family. Dihydroflavonol-4-reductase subfamily.</text>
</comment>
<protein>
    <recommendedName>
        <fullName evidence="3">NAD-dependent epimerase/dehydratase domain-containing protein</fullName>
    </recommendedName>
</protein>
<dbReference type="Proteomes" id="UP001149165">
    <property type="component" value="Unassembled WGS sequence"/>
</dbReference>
<gene>
    <name evidence="4" type="ORF">N7456_001019</name>
</gene>
<evidence type="ECO:0000259" key="3">
    <source>
        <dbReference type="Pfam" id="PF01370"/>
    </source>
</evidence>
<organism evidence="4 5">
    <name type="scientific">Penicillium angulare</name>
    <dbReference type="NCBI Taxonomy" id="116970"/>
    <lineage>
        <taxon>Eukaryota</taxon>
        <taxon>Fungi</taxon>
        <taxon>Dikarya</taxon>
        <taxon>Ascomycota</taxon>
        <taxon>Pezizomycotina</taxon>
        <taxon>Eurotiomycetes</taxon>
        <taxon>Eurotiomycetidae</taxon>
        <taxon>Eurotiales</taxon>
        <taxon>Aspergillaceae</taxon>
        <taxon>Penicillium</taxon>
    </lineage>
</organism>
<dbReference type="InterPro" id="IPR036291">
    <property type="entry name" value="NAD(P)-bd_dom_sf"/>
</dbReference>
<dbReference type="InterPro" id="IPR001509">
    <property type="entry name" value="Epimerase_deHydtase"/>
</dbReference>
<reference evidence="4" key="1">
    <citation type="submission" date="2022-11" db="EMBL/GenBank/DDBJ databases">
        <authorList>
            <person name="Petersen C."/>
        </authorList>
    </citation>
    <scope>NUCLEOTIDE SEQUENCE</scope>
    <source>
        <strain evidence="4">IBT 30069</strain>
    </source>
</reference>
<dbReference type="InterPro" id="IPR050425">
    <property type="entry name" value="NAD(P)_dehydrat-like"/>
</dbReference>
<evidence type="ECO:0000313" key="4">
    <source>
        <dbReference type="EMBL" id="KAJ5116671.1"/>
    </source>
</evidence>
<evidence type="ECO:0000256" key="2">
    <source>
        <dbReference type="ARBA" id="ARBA00023445"/>
    </source>
</evidence>
<feature type="domain" description="NAD-dependent epimerase/dehydratase" evidence="3">
    <location>
        <begin position="14"/>
        <end position="136"/>
    </location>
</feature>
<accession>A0A9W9KSW4</accession>
<dbReference type="PANTHER" id="PTHR10366">
    <property type="entry name" value="NAD DEPENDENT EPIMERASE/DEHYDRATASE"/>
    <property type="match status" value="1"/>
</dbReference>
<evidence type="ECO:0000256" key="1">
    <source>
        <dbReference type="ARBA" id="ARBA00023002"/>
    </source>
</evidence>
<sequence>MLIKDRAIPIDSVVVVIGANGFIGLETCEKLLQAGYKVRGTVRDVDRHFVWMHDLFDEKWPGKFELVPVANFEEEGAFDEAFKEAAGVIYVSTPVIFHPDPAKVVDRSVKSTLNSLEAAAKAGVKRYVLSSSSKAVETTRYDNKSRRLTAGMYNWSSLLNTSCRPRNDSFEWLLNVYSAGRALAELSFWSWIGENNPPFVANCVVPDGNFGRGLNGATSTNQMLKAALAGEWDSVPMSLADVQDTARLLVAATAKSSLSNERIFAYYKHFSWNDLREMIRATRPEIVKGDNQPLQGNYLSSAQEVIDRAEEILKDIGQSGFTHESSILQDFLETCF</sequence>
<dbReference type="Gene3D" id="3.40.50.720">
    <property type="entry name" value="NAD(P)-binding Rossmann-like Domain"/>
    <property type="match status" value="1"/>
</dbReference>
<name>A0A9W9KSW4_9EURO</name>
<dbReference type="Pfam" id="PF01370">
    <property type="entry name" value="Epimerase"/>
    <property type="match status" value="1"/>
</dbReference>